<evidence type="ECO:0000256" key="3">
    <source>
        <dbReference type="ARBA" id="ARBA00022777"/>
    </source>
</evidence>
<dbReference type="PROSITE" id="PS50011">
    <property type="entry name" value="PROTEIN_KINASE_DOM"/>
    <property type="match status" value="1"/>
</dbReference>
<dbReference type="InterPro" id="IPR000719">
    <property type="entry name" value="Prot_kinase_dom"/>
</dbReference>
<evidence type="ECO:0000313" key="6">
    <source>
        <dbReference type="EMBL" id="CAB5392831.1"/>
    </source>
</evidence>
<evidence type="ECO:0000256" key="4">
    <source>
        <dbReference type="ARBA" id="ARBA00022840"/>
    </source>
</evidence>
<dbReference type="PANTHER" id="PTHR44329">
    <property type="entry name" value="SERINE/THREONINE-PROTEIN KINASE TNNI3K-RELATED"/>
    <property type="match status" value="1"/>
</dbReference>
<dbReference type="GO" id="GO:0004674">
    <property type="term" value="F:protein serine/threonine kinase activity"/>
    <property type="evidence" value="ECO:0007669"/>
    <property type="project" value="TreeGrafter"/>
</dbReference>
<evidence type="ECO:0000259" key="5">
    <source>
        <dbReference type="PROSITE" id="PS50011"/>
    </source>
</evidence>
<dbReference type="Proteomes" id="UP000684084">
    <property type="component" value="Unassembled WGS sequence"/>
</dbReference>
<comment type="caution">
    <text evidence="6">The sequence shown here is derived from an EMBL/GenBank/DDBJ whole genome shotgun (WGS) entry which is preliminary data.</text>
</comment>
<dbReference type="Pfam" id="PF00069">
    <property type="entry name" value="Pkinase"/>
    <property type="match status" value="1"/>
</dbReference>
<keyword evidence="2" id="KW-0547">Nucleotide-binding</keyword>
<evidence type="ECO:0000313" key="7">
    <source>
        <dbReference type="Proteomes" id="UP000684084"/>
    </source>
</evidence>
<dbReference type="AlphaFoldDB" id="A0A916EI15"/>
<feature type="domain" description="Protein kinase" evidence="5">
    <location>
        <begin position="1"/>
        <end position="212"/>
    </location>
</feature>
<dbReference type="GO" id="GO:0005524">
    <property type="term" value="F:ATP binding"/>
    <property type="evidence" value="ECO:0007669"/>
    <property type="project" value="UniProtKB-KW"/>
</dbReference>
<organism evidence="6 7">
    <name type="scientific">Rhizophagus irregularis</name>
    <dbReference type="NCBI Taxonomy" id="588596"/>
    <lineage>
        <taxon>Eukaryota</taxon>
        <taxon>Fungi</taxon>
        <taxon>Fungi incertae sedis</taxon>
        <taxon>Mucoromycota</taxon>
        <taxon>Glomeromycotina</taxon>
        <taxon>Glomeromycetes</taxon>
        <taxon>Glomerales</taxon>
        <taxon>Glomeraceae</taxon>
        <taxon>Rhizophagus</taxon>
    </lineage>
</organism>
<dbReference type="InterPro" id="IPR051681">
    <property type="entry name" value="Ser/Thr_Kinases-Pseudokinases"/>
</dbReference>
<protein>
    <recommendedName>
        <fullName evidence="5">Protein kinase domain-containing protein</fullName>
    </recommendedName>
</protein>
<gene>
    <name evidence="6" type="ORF">CHRIB12_LOCUS22584</name>
</gene>
<dbReference type="OrthoDB" id="4062651at2759"/>
<dbReference type="PANTHER" id="PTHR44329:SF288">
    <property type="entry name" value="MITOGEN-ACTIVATED PROTEIN KINASE KINASE KINASE 20"/>
    <property type="match status" value="1"/>
</dbReference>
<evidence type="ECO:0000256" key="2">
    <source>
        <dbReference type="ARBA" id="ARBA00022741"/>
    </source>
</evidence>
<proteinExistence type="predicted"/>
<reference evidence="6" key="1">
    <citation type="submission" date="2020-05" db="EMBL/GenBank/DDBJ databases">
        <authorList>
            <person name="Rincon C."/>
            <person name="Sanders R I."/>
            <person name="Robbins C."/>
            <person name="Chaturvedi A."/>
        </authorList>
    </citation>
    <scope>NUCLEOTIDE SEQUENCE</scope>
    <source>
        <strain evidence="6">CHB12</strain>
    </source>
</reference>
<keyword evidence="1" id="KW-0808">Transferase</keyword>
<dbReference type="EMBL" id="CAGKOT010000079">
    <property type="protein sequence ID" value="CAB5392831.1"/>
    <property type="molecule type" value="Genomic_DNA"/>
</dbReference>
<keyword evidence="4" id="KW-0067">ATP-binding</keyword>
<name>A0A916EI15_9GLOM</name>
<evidence type="ECO:0000256" key="1">
    <source>
        <dbReference type="ARBA" id="ARBA00022679"/>
    </source>
</evidence>
<accession>A0A916EI15</accession>
<sequence length="212" mass="24791">MPGETEIQDSEDAKKWIDWIEEAIVKEYFRYYEYKNFILKSFIDLSEATIKEVVHELKLHRDVQHHPNIISFCGITKSESDDESHLKKYMLVMEFADGGSLRSYLKNYFTYLTWDDKYGLAYQLVGAVSFLHNEGIVHRDLHSGNGEQYDVALALQIVQGQREHIVPGTPEAYVKIYTDCWNDEPEERPTASKVLERLKAHECRYRSFGVDE</sequence>
<keyword evidence="3" id="KW-0418">Kinase</keyword>